<feature type="non-terminal residue" evidence="1">
    <location>
        <position position="68"/>
    </location>
</feature>
<evidence type="ECO:0000313" key="1">
    <source>
        <dbReference type="EMBL" id="KAF9522552.1"/>
    </source>
</evidence>
<organism evidence="1 2">
    <name type="scientific">Crepidotus variabilis</name>
    <dbReference type="NCBI Taxonomy" id="179855"/>
    <lineage>
        <taxon>Eukaryota</taxon>
        <taxon>Fungi</taxon>
        <taxon>Dikarya</taxon>
        <taxon>Basidiomycota</taxon>
        <taxon>Agaricomycotina</taxon>
        <taxon>Agaricomycetes</taxon>
        <taxon>Agaricomycetidae</taxon>
        <taxon>Agaricales</taxon>
        <taxon>Agaricineae</taxon>
        <taxon>Crepidotaceae</taxon>
        <taxon>Crepidotus</taxon>
    </lineage>
</organism>
<gene>
    <name evidence="1" type="ORF">CPB83DRAFT_864297</name>
</gene>
<dbReference type="Proteomes" id="UP000807306">
    <property type="component" value="Unassembled WGS sequence"/>
</dbReference>
<accession>A0A9P6E4V2</accession>
<comment type="caution">
    <text evidence="1">The sequence shown here is derived from an EMBL/GenBank/DDBJ whole genome shotgun (WGS) entry which is preliminary data.</text>
</comment>
<sequence>MSGVEMFKRRLDWRGKRGYGCAFNPYQHFIKQLLLGCHVIETLTWSSILSPTPPSHMRLNLGDSKFEH</sequence>
<reference evidence="1" key="1">
    <citation type="submission" date="2020-11" db="EMBL/GenBank/DDBJ databases">
        <authorList>
            <consortium name="DOE Joint Genome Institute"/>
            <person name="Ahrendt S."/>
            <person name="Riley R."/>
            <person name="Andreopoulos W."/>
            <person name="Labutti K."/>
            <person name="Pangilinan J."/>
            <person name="Ruiz-Duenas F.J."/>
            <person name="Barrasa J.M."/>
            <person name="Sanchez-Garcia M."/>
            <person name="Camarero S."/>
            <person name="Miyauchi S."/>
            <person name="Serrano A."/>
            <person name="Linde D."/>
            <person name="Babiker R."/>
            <person name="Drula E."/>
            <person name="Ayuso-Fernandez I."/>
            <person name="Pacheco R."/>
            <person name="Padilla G."/>
            <person name="Ferreira P."/>
            <person name="Barriuso J."/>
            <person name="Kellner H."/>
            <person name="Castanera R."/>
            <person name="Alfaro M."/>
            <person name="Ramirez L."/>
            <person name="Pisabarro A.G."/>
            <person name="Kuo A."/>
            <person name="Tritt A."/>
            <person name="Lipzen A."/>
            <person name="He G."/>
            <person name="Yan M."/>
            <person name="Ng V."/>
            <person name="Cullen D."/>
            <person name="Martin F."/>
            <person name="Rosso M.-N."/>
            <person name="Henrissat B."/>
            <person name="Hibbett D."/>
            <person name="Martinez A.T."/>
            <person name="Grigoriev I.V."/>
        </authorList>
    </citation>
    <scope>NUCLEOTIDE SEQUENCE</scope>
    <source>
        <strain evidence="1">CBS 506.95</strain>
    </source>
</reference>
<proteinExistence type="predicted"/>
<dbReference type="AlphaFoldDB" id="A0A9P6E4V2"/>
<dbReference type="EMBL" id="MU157941">
    <property type="protein sequence ID" value="KAF9522552.1"/>
    <property type="molecule type" value="Genomic_DNA"/>
</dbReference>
<evidence type="ECO:0000313" key="2">
    <source>
        <dbReference type="Proteomes" id="UP000807306"/>
    </source>
</evidence>
<name>A0A9P6E4V2_9AGAR</name>
<keyword evidence="2" id="KW-1185">Reference proteome</keyword>
<protein>
    <submittedName>
        <fullName evidence="1">Uncharacterized protein</fullName>
    </submittedName>
</protein>